<dbReference type="AlphaFoldDB" id="A0A2L0ICI6"/>
<dbReference type="EMBL" id="CP026377">
    <property type="protein sequence ID" value="AUX92283.1"/>
    <property type="molecule type" value="Genomic_DNA"/>
</dbReference>
<dbReference type="RefSeq" id="WP_104956182.1">
    <property type="nucleotide sequence ID" value="NZ_CP026377.1"/>
</dbReference>
<keyword evidence="2" id="KW-1185">Reference proteome</keyword>
<reference evidence="1 2" key="1">
    <citation type="submission" date="2018-01" db="EMBL/GenBank/DDBJ databases">
        <title>Complete and assembled Genome of Pantoea gaviniae DSM22758T.</title>
        <authorList>
            <person name="Stevens M.J.A."/>
            <person name="Zurfluh K."/>
            <person name="Stephan R."/>
        </authorList>
    </citation>
    <scope>NUCLEOTIDE SEQUENCE [LARGE SCALE GENOMIC DNA]</scope>
    <source>
        <strain evidence="1 2">DSM 22758</strain>
    </source>
</reference>
<proteinExistence type="predicted"/>
<sequence>MCGGDIDEYHKKIKGIYSYQREFTPKREVSLDEINHEITKWQCECIDFIIGKEVFIEVNEFYFATFKILDGLDFLESVSFVKENNDLALFVRSPKGVLAFSDDEYTISFYEELI</sequence>
<protein>
    <submittedName>
        <fullName evidence="1">Uncharacterized protein</fullName>
    </submittedName>
</protein>
<accession>A0A2L0ICI6</accession>
<dbReference type="KEGG" id="pgz:C2E15_03715"/>
<gene>
    <name evidence="1" type="ORF">C2E15_03715</name>
</gene>
<evidence type="ECO:0000313" key="1">
    <source>
        <dbReference type="EMBL" id="AUX92283.1"/>
    </source>
</evidence>
<organism evidence="1 2">
    <name type="scientific">Mixta gaviniae</name>
    <dbReference type="NCBI Taxonomy" id="665914"/>
    <lineage>
        <taxon>Bacteria</taxon>
        <taxon>Pseudomonadati</taxon>
        <taxon>Pseudomonadota</taxon>
        <taxon>Gammaproteobacteria</taxon>
        <taxon>Enterobacterales</taxon>
        <taxon>Erwiniaceae</taxon>
        <taxon>Mixta</taxon>
    </lineage>
</organism>
<evidence type="ECO:0000313" key="2">
    <source>
        <dbReference type="Proteomes" id="UP000238365"/>
    </source>
</evidence>
<dbReference type="Proteomes" id="UP000238365">
    <property type="component" value="Chromosome"/>
</dbReference>
<name>A0A2L0ICI6_9GAMM</name>